<dbReference type="AlphaFoldDB" id="A0A1I6S1G6"/>
<dbReference type="InterPro" id="IPR055734">
    <property type="entry name" value="DUF7310"/>
</dbReference>
<proteinExistence type="predicted"/>
<protein>
    <recommendedName>
        <fullName evidence="3">DUF7310 domain-containing protein</fullName>
    </recommendedName>
</protein>
<dbReference type="Gene3D" id="1.20.5.340">
    <property type="match status" value="1"/>
</dbReference>
<gene>
    <name evidence="4" type="ORF">SAMN04488556_2357</name>
</gene>
<keyword evidence="1" id="KW-0175">Coiled coil</keyword>
<feature type="compositionally biased region" description="Basic and acidic residues" evidence="2">
    <location>
        <begin position="236"/>
        <end position="248"/>
    </location>
</feature>
<evidence type="ECO:0000256" key="2">
    <source>
        <dbReference type="SAM" id="MobiDB-lite"/>
    </source>
</evidence>
<reference evidence="5" key="1">
    <citation type="submission" date="2016-10" db="EMBL/GenBank/DDBJ databases">
        <authorList>
            <person name="Varghese N."/>
            <person name="Submissions S."/>
        </authorList>
    </citation>
    <scope>NUCLEOTIDE SEQUENCE [LARGE SCALE GENOMIC DNA]</scope>
    <source>
        <strain evidence="5">DSM 22427</strain>
    </source>
</reference>
<evidence type="ECO:0000259" key="3">
    <source>
        <dbReference type="Pfam" id="PF23991"/>
    </source>
</evidence>
<feature type="domain" description="DUF7310" evidence="3">
    <location>
        <begin position="7"/>
        <end position="89"/>
    </location>
</feature>
<accession>A0A1I6S1G6</accession>
<evidence type="ECO:0000256" key="1">
    <source>
        <dbReference type="SAM" id="Coils"/>
    </source>
</evidence>
<feature type="compositionally biased region" description="Basic and acidic residues" evidence="2">
    <location>
        <begin position="125"/>
        <end position="136"/>
    </location>
</feature>
<dbReference type="Pfam" id="PF23991">
    <property type="entry name" value="DUF7310"/>
    <property type="match status" value="1"/>
</dbReference>
<evidence type="ECO:0000313" key="4">
    <source>
        <dbReference type="EMBL" id="SFS70578.1"/>
    </source>
</evidence>
<sequence length="259" mass="27976">MSDFERVERRLTAVERTLADAERPVSDLPERAALADEVERLNDRIDDLSARVAGLEGSTQALCGYVGNVRSVNEAVERRADAAVATVDRLEGRVDALEDTRTDAGATLVVSRALLRDSQAGRYQSKPERGTGRDTDSDSAIEQRVTSEPIPPAFDPVIDDDQRFVASSDDQTRADANPGRRSLDDSSTTGHRRIEAQLAELTGTGDEPGRRASAKRTAGATEQPSTGSDGPARTSSRADDDTDTSRDRTLFEAVRGLFS</sequence>
<dbReference type="Proteomes" id="UP000199199">
    <property type="component" value="Unassembled WGS sequence"/>
</dbReference>
<dbReference type="EMBL" id="FOZS01000002">
    <property type="protein sequence ID" value="SFS70578.1"/>
    <property type="molecule type" value="Genomic_DNA"/>
</dbReference>
<evidence type="ECO:0000313" key="5">
    <source>
        <dbReference type="Proteomes" id="UP000199199"/>
    </source>
</evidence>
<feature type="region of interest" description="Disordered" evidence="2">
    <location>
        <begin position="119"/>
        <end position="248"/>
    </location>
</feature>
<organism evidence="4 5">
    <name type="scientific">Halostagnicola kamekurae</name>
    <dbReference type="NCBI Taxonomy" id="619731"/>
    <lineage>
        <taxon>Archaea</taxon>
        <taxon>Methanobacteriati</taxon>
        <taxon>Methanobacteriota</taxon>
        <taxon>Stenosarchaea group</taxon>
        <taxon>Halobacteria</taxon>
        <taxon>Halobacteriales</taxon>
        <taxon>Natrialbaceae</taxon>
        <taxon>Halostagnicola</taxon>
    </lineage>
</organism>
<keyword evidence="5" id="KW-1185">Reference proteome</keyword>
<dbReference type="RefSeq" id="WP_092904780.1">
    <property type="nucleotide sequence ID" value="NZ_FOZS01000002.1"/>
</dbReference>
<feature type="coiled-coil region" evidence="1">
    <location>
        <begin position="31"/>
        <end position="100"/>
    </location>
</feature>
<name>A0A1I6S1G6_9EURY</name>
<dbReference type="OrthoDB" id="206571at2157"/>